<organism evidence="1 2">
    <name type="scientific">Symbiodinium natans</name>
    <dbReference type="NCBI Taxonomy" id="878477"/>
    <lineage>
        <taxon>Eukaryota</taxon>
        <taxon>Sar</taxon>
        <taxon>Alveolata</taxon>
        <taxon>Dinophyceae</taxon>
        <taxon>Suessiales</taxon>
        <taxon>Symbiodiniaceae</taxon>
        <taxon>Symbiodinium</taxon>
    </lineage>
</organism>
<reference evidence="1" key="1">
    <citation type="submission" date="2021-02" db="EMBL/GenBank/DDBJ databases">
        <authorList>
            <person name="Dougan E. K."/>
            <person name="Rhodes N."/>
            <person name="Thang M."/>
            <person name="Chan C."/>
        </authorList>
    </citation>
    <scope>NUCLEOTIDE SEQUENCE</scope>
</reference>
<proteinExistence type="predicted"/>
<dbReference type="OrthoDB" id="10360508at2759"/>
<keyword evidence="2" id="KW-1185">Reference proteome</keyword>
<evidence type="ECO:0000313" key="2">
    <source>
        <dbReference type="Proteomes" id="UP000604046"/>
    </source>
</evidence>
<comment type="caution">
    <text evidence="1">The sequence shown here is derived from an EMBL/GenBank/DDBJ whole genome shotgun (WGS) entry which is preliminary data.</text>
</comment>
<sequence length="237" mass="26068">MGEKVPQGRPELLRAFAYRSKVEEVDPQKLLPTVPSKEVFEIMKRSYERIGSGTPYDLWAPDCPAFQLISFHVQGRGRFQVLGTLDLDFWHILADGELAPKPSALSCLHPEMHVRYLLVKAPDNAIVTPQGVCAGLAPTGATRWSHSVPHQDASWVTLLVESSPGLFIKPSRLDGWKKVAFARPGRILVLVGAALALASEGSHFLSPLLGLDFARTCLLLQPRKPASFVPMWRGLAS</sequence>
<protein>
    <submittedName>
        <fullName evidence="1">Uncharacterized protein</fullName>
    </submittedName>
</protein>
<gene>
    <name evidence="1" type="ORF">SNAT2548_LOCUS9085</name>
</gene>
<evidence type="ECO:0000313" key="1">
    <source>
        <dbReference type="EMBL" id="CAE7228331.1"/>
    </source>
</evidence>
<accession>A0A812KQJ6</accession>
<dbReference type="Proteomes" id="UP000604046">
    <property type="component" value="Unassembled WGS sequence"/>
</dbReference>
<name>A0A812KQJ6_9DINO</name>
<dbReference type="AlphaFoldDB" id="A0A812KQJ6"/>
<dbReference type="EMBL" id="CAJNDS010000691">
    <property type="protein sequence ID" value="CAE7228331.1"/>
    <property type="molecule type" value="Genomic_DNA"/>
</dbReference>